<organism evidence="1 2">
    <name type="scientific">Haemaphysalis longicornis</name>
    <name type="common">Bush tick</name>
    <dbReference type="NCBI Taxonomy" id="44386"/>
    <lineage>
        <taxon>Eukaryota</taxon>
        <taxon>Metazoa</taxon>
        <taxon>Ecdysozoa</taxon>
        <taxon>Arthropoda</taxon>
        <taxon>Chelicerata</taxon>
        <taxon>Arachnida</taxon>
        <taxon>Acari</taxon>
        <taxon>Parasitiformes</taxon>
        <taxon>Ixodida</taxon>
        <taxon>Ixodoidea</taxon>
        <taxon>Ixodidae</taxon>
        <taxon>Haemaphysalinae</taxon>
        <taxon>Haemaphysalis</taxon>
    </lineage>
</organism>
<dbReference type="VEuPathDB" id="VectorBase:HLOH_063488"/>
<dbReference type="EMBL" id="JABSTR010003459">
    <property type="protein sequence ID" value="KAH9384923.1"/>
    <property type="molecule type" value="Genomic_DNA"/>
</dbReference>
<evidence type="ECO:0000313" key="2">
    <source>
        <dbReference type="Proteomes" id="UP000821853"/>
    </source>
</evidence>
<evidence type="ECO:0000313" key="1">
    <source>
        <dbReference type="EMBL" id="KAH9384923.1"/>
    </source>
</evidence>
<dbReference type="InterPro" id="IPR027417">
    <property type="entry name" value="P-loop_NTPase"/>
</dbReference>
<accession>A0A9J6HAZ7</accession>
<sequence>MRMTHAEQHELLREIIRWQTTPSTPPLRVFFTGPAGCGKTFVLRLGMARTPPTTRSPSARCERRLWKWGEPRFTRLSSSLGRPSAITRTEASSPVS</sequence>
<reference evidence="1 2" key="1">
    <citation type="journal article" date="2020" name="Cell">
        <title>Large-Scale Comparative Analyses of Tick Genomes Elucidate Their Genetic Diversity and Vector Capacities.</title>
        <authorList>
            <consortium name="Tick Genome and Microbiome Consortium (TIGMIC)"/>
            <person name="Jia N."/>
            <person name="Wang J."/>
            <person name="Shi W."/>
            <person name="Du L."/>
            <person name="Sun Y."/>
            <person name="Zhan W."/>
            <person name="Jiang J.F."/>
            <person name="Wang Q."/>
            <person name="Zhang B."/>
            <person name="Ji P."/>
            <person name="Bell-Sakyi L."/>
            <person name="Cui X.M."/>
            <person name="Yuan T.T."/>
            <person name="Jiang B.G."/>
            <person name="Yang W.F."/>
            <person name="Lam T.T."/>
            <person name="Chang Q.C."/>
            <person name="Ding S.J."/>
            <person name="Wang X.J."/>
            <person name="Zhu J.G."/>
            <person name="Ruan X.D."/>
            <person name="Zhao L."/>
            <person name="Wei J.T."/>
            <person name="Ye R.Z."/>
            <person name="Que T.C."/>
            <person name="Du C.H."/>
            <person name="Zhou Y.H."/>
            <person name="Cheng J.X."/>
            <person name="Dai P.F."/>
            <person name="Guo W.B."/>
            <person name="Han X.H."/>
            <person name="Huang E.J."/>
            <person name="Li L.F."/>
            <person name="Wei W."/>
            <person name="Gao Y.C."/>
            <person name="Liu J.Z."/>
            <person name="Shao H.Z."/>
            <person name="Wang X."/>
            <person name="Wang C.C."/>
            <person name="Yang T.C."/>
            <person name="Huo Q.B."/>
            <person name="Li W."/>
            <person name="Chen H.Y."/>
            <person name="Chen S.E."/>
            <person name="Zhou L.G."/>
            <person name="Ni X.B."/>
            <person name="Tian J.H."/>
            <person name="Sheng Y."/>
            <person name="Liu T."/>
            <person name="Pan Y.S."/>
            <person name="Xia L.Y."/>
            <person name="Li J."/>
            <person name="Zhao F."/>
            <person name="Cao W.C."/>
        </authorList>
    </citation>
    <scope>NUCLEOTIDE SEQUENCE [LARGE SCALE GENOMIC DNA]</scope>
    <source>
        <strain evidence="1">HaeL-2018</strain>
    </source>
</reference>
<keyword evidence="2" id="KW-1185">Reference proteome</keyword>
<dbReference type="Proteomes" id="UP000821853">
    <property type="component" value="Unassembled WGS sequence"/>
</dbReference>
<dbReference type="SUPFAM" id="SSF52540">
    <property type="entry name" value="P-loop containing nucleoside triphosphate hydrolases"/>
    <property type="match status" value="1"/>
</dbReference>
<gene>
    <name evidence="1" type="ORF">HPB48_026953</name>
</gene>
<proteinExistence type="predicted"/>
<dbReference type="OrthoDB" id="6508477at2759"/>
<protein>
    <submittedName>
        <fullName evidence="1">Uncharacterized protein</fullName>
    </submittedName>
</protein>
<comment type="caution">
    <text evidence="1">The sequence shown here is derived from an EMBL/GenBank/DDBJ whole genome shotgun (WGS) entry which is preliminary data.</text>
</comment>
<dbReference type="AlphaFoldDB" id="A0A9J6HAZ7"/>
<name>A0A9J6HAZ7_HAELO</name>